<protein>
    <submittedName>
        <fullName evidence="4">Transporter</fullName>
    </submittedName>
</protein>
<dbReference type="GO" id="GO:0005524">
    <property type="term" value="F:ATP binding"/>
    <property type="evidence" value="ECO:0007669"/>
    <property type="project" value="UniProtKB-KW"/>
</dbReference>
<dbReference type="AlphaFoldDB" id="E0RNN4"/>
<dbReference type="Gene3D" id="3.40.50.300">
    <property type="entry name" value="P-loop containing nucleotide triphosphate hydrolases"/>
    <property type="match status" value="1"/>
</dbReference>
<organism evidence="4 5">
    <name type="scientific">Winmispira thermophila (strain ATCC 49972 / DSM 6192 / RI 19.B1)</name>
    <name type="common">Spirochaeta thermophila</name>
    <dbReference type="NCBI Taxonomy" id="665571"/>
    <lineage>
        <taxon>Bacteria</taxon>
        <taxon>Pseudomonadati</taxon>
        <taxon>Spirochaetota</taxon>
        <taxon>Spirochaetia</taxon>
        <taxon>Winmispirales</taxon>
        <taxon>Winmispiraceae</taxon>
        <taxon>Winmispira</taxon>
    </lineage>
</organism>
<dbReference type="SUPFAM" id="SSF52540">
    <property type="entry name" value="P-loop containing nucleoside triphosphate hydrolases"/>
    <property type="match status" value="1"/>
</dbReference>
<accession>E0RNN4</accession>
<feature type="domain" description="ABC transporter" evidence="3">
    <location>
        <begin position="5"/>
        <end position="235"/>
    </location>
</feature>
<dbReference type="GO" id="GO:0016887">
    <property type="term" value="F:ATP hydrolysis activity"/>
    <property type="evidence" value="ECO:0007669"/>
    <property type="project" value="InterPro"/>
</dbReference>
<dbReference type="Proteomes" id="UP000001296">
    <property type="component" value="Chromosome"/>
</dbReference>
<dbReference type="RefSeq" id="WP_013314464.1">
    <property type="nucleotide sequence ID" value="NC_014484.1"/>
</dbReference>
<dbReference type="PANTHER" id="PTHR43613">
    <property type="entry name" value="ABC TRANSPORTER, ATP-BINDING PROTEIN"/>
    <property type="match status" value="1"/>
</dbReference>
<dbReference type="PROSITE" id="PS50893">
    <property type="entry name" value="ABC_TRANSPORTER_2"/>
    <property type="match status" value="1"/>
</dbReference>
<dbReference type="InterPro" id="IPR027417">
    <property type="entry name" value="P-loop_NTPase"/>
</dbReference>
<dbReference type="eggNOG" id="COG1131">
    <property type="taxonomic scope" value="Bacteria"/>
</dbReference>
<name>E0RNN4_WINT6</name>
<dbReference type="EMBL" id="CP001698">
    <property type="protein sequence ID" value="ADN02625.1"/>
    <property type="molecule type" value="Genomic_DNA"/>
</dbReference>
<dbReference type="PaxDb" id="665571-STHERM_c16870"/>
<keyword evidence="2" id="KW-0067">ATP-binding</keyword>
<evidence type="ECO:0000313" key="5">
    <source>
        <dbReference type="Proteomes" id="UP000001296"/>
    </source>
</evidence>
<gene>
    <name evidence="4" type="ordered locus">STHERM_c16870</name>
</gene>
<proteinExistence type="predicted"/>
<dbReference type="CDD" id="cd03230">
    <property type="entry name" value="ABC_DR_subfamily_A"/>
    <property type="match status" value="1"/>
</dbReference>
<dbReference type="InterPro" id="IPR003439">
    <property type="entry name" value="ABC_transporter-like_ATP-bd"/>
</dbReference>
<sequence>MAALLTVDGLKKRFGRVTALDGLSFSIDKGEIYALIGPNGAGKTTTLRILSTLLVPDEGGFTIDGIDGLAHPDEVRSRISYLAEESLAYKHMTGEAYLRFMAGLYADSITREEEFFARGCELSGLGERLKDKISTYSKGMTRKLLIARAVMMKPLLAILDEPTSGLDVENAVQVRTLIRSLTEEGITVLLSSHNMLEVEFLARRVGIIHGGRLLAEGTPQELKARSGAENLEQVFMEVTR</sequence>
<evidence type="ECO:0000256" key="2">
    <source>
        <dbReference type="ARBA" id="ARBA00022840"/>
    </source>
</evidence>
<dbReference type="InterPro" id="IPR003593">
    <property type="entry name" value="AAA+_ATPase"/>
</dbReference>
<dbReference type="SMART" id="SM00382">
    <property type="entry name" value="AAA"/>
    <property type="match status" value="1"/>
</dbReference>
<dbReference type="Pfam" id="PF00005">
    <property type="entry name" value="ABC_tran"/>
    <property type="match status" value="1"/>
</dbReference>
<evidence type="ECO:0000313" key="4">
    <source>
        <dbReference type="EMBL" id="ADN02625.1"/>
    </source>
</evidence>
<evidence type="ECO:0000259" key="3">
    <source>
        <dbReference type="PROSITE" id="PS50893"/>
    </source>
</evidence>
<keyword evidence="1" id="KW-0547">Nucleotide-binding</keyword>
<dbReference type="KEGG" id="sta:STHERM_c16870"/>
<dbReference type="HOGENOM" id="CLU_000604_1_2_12"/>
<evidence type="ECO:0000256" key="1">
    <source>
        <dbReference type="ARBA" id="ARBA00022741"/>
    </source>
</evidence>
<reference evidence="4 5" key="2">
    <citation type="journal article" date="2010" name="J. Bacteriol.">
        <title>Genome sequence of the polysaccharide-degrading, thermophilic anaerobe Spirochaeta thermophila DSM 6192.</title>
        <authorList>
            <person name="Angelov A."/>
            <person name="Liebl S."/>
            <person name="Ballschmiter M."/>
            <person name="Bomeke M."/>
            <person name="Lehmann R."/>
            <person name="Liesegang H."/>
            <person name="Daniel R."/>
            <person name="Liebl W."/>
        </authorList>
    </citation>
    <scope>NUCLEOTIDE SEQUENCE [LARGE SCALE GENOMIC DNA]</scope>
    <source>
        <strain evidence="5">ATCC 49972 / DSM 6192 / RI 19.B1</strain>
    </source>
</reference>
<dbReference type="PANTHER" id="PTHR43613:SF1">
    <property type="entry name" value="ABC TRANSPORTER, ATP-BINDING PROTEIN"/>
    <property type="match status" value="1"/>
</dbReference>
<reference key="1">
    <citation type="submission" date="2009-08" db="EMBL/GenBank/DDBJ databases">
        <title>The genome sequence of Spirochaeta thermophila DSM6192.</title>
        <authorList>
            <person name="Angelov A."/>
            <person name="Mientus M."/>
            <person name="Wittenberg S."/>
            <person name="Lehmann R."/>
            <person name="Liesegang H."/>
            <person name="Daniel R."/>
            <person name="Liebl W."/>
        </authorList>
    </citation>
    <scope>NUCLEOTIDE SEQUENCE</scope>
    <source>
        <strain>DSM 6192</strain>
    </source>
</reference>